<dbReference type="SMART" id="SM00401">
    <property type="entry name" value="ZnF_GATA"/>
    <property type="match status" value="1"/>
</dbReference>
<dbReference type="GO" id="GO:0043565">
    <property type="term" value="F:sequence-specific DNA binding"/>
    <property type="evidence" value="ECO:0007669"/>
    <property type="project" value="InterPro"/>
</dbReference>
<dbReference type="GO" id="GO:0008270">
    <property type="term" value="F:zinc ion binding"/>
    <property type="evidence" value="ECO:0007669"/>
    <property type="project" value="UniProtKB-KW"/>
</dbReference>
<dbReference type="PIRSF" id="PIRSF016992">
    <property type="entry name" value="TF_GATA_plant"/>
    <property type="match status" value="1"/>
</dbReference>
<dbReference type="CDD" id="cd00202">
    <property type="entry name" value="ZnF_GATA"/>
    <property type="match status" value="1"/>
</dbReference>
<dbReference type="PANTHER" id="PTHR45658:SF45">
    <property type="entry name" value="GATA TRANSCRIPTION FACTOR"/>
    <property type="match status" value="1"/>
</dbReference>
<evidence type="ECO:0000256" key="5">
    <source>
        <dbReference type="ARBA" id="ARBA00022833"/>
    </source>
</evidence>
<dbReference type="Pfam" id="PF00320">
    <property type="entry name" value="GATA"/>
    <property type="match status" value="1"/>
</dbReference>
<dbReference type="AlphaFoldDB" id="A0A8J5T8A0"/>
<name>A0A8J5T8A0_ZIZPA</name>
<keyword evidence="7 8" id="KW-0539">Nucleus</keyword>
<evidence type="ECO:0000256" key="3">
    <source>
        <dbReference type="ARBA" id="ARBA00022723"/>
    </source>
</evidence>
<comment type="subcellular location">
    <subcellularLocation>
        <location evidence="1 8">Nucleus</location>
    </subcellularLocation>
</comment>
<reference evidence="11" key="2">
    <citation type="submission" date="2021-02" db="EMBL/GenBank/DDBJ databases">
        <authorList>
            <person name="Kimball J.A."/>
            <person name="Haas M.W."/>
            <person name="Macchietto M."/>
            <person name="Kono T."/>
            <person name="Duquette J."/>
            <person name="Shao M."/>
        </authorList>
    </citation>
    <scope>NUCLEOTIDE SEQUENCE</scope>
    <source>
        <tissue evidence="11">Fresh leaf tissue</tissue>
    </source>
</reference>
<evidence type="ECO:0000259" key="10">
    <source>
        <dbReference type="PROSITE" id="PS50114"/>
    </source>
</evidence>
<dbReference type="Proteomes" id="UP000729402">
    <property type="component" value="Unassembled WGS sequence"/>
</dbReference>
<dbReference type="InterPro" id="IPR051140">
    <property type="entry name" value="GATA_TF"/>
</dbReference>
<dbReference type="OrthoDB" id="2162994at2759"/>
<reference evidence="11" key="1">
    <citation type="journal article" date="2021" name="bioRxiv">
        <title>Whole Genome Assembly and Annotation of Northern Wild Rice, Zizania palustris L., Supports a Whole Genome Duplication in the Zizania Genus.</title>
        <authorList>
            <person name="Haas M."/>
            <person name="Kono T."/>
            <person name="Macchietto M."/>
            <person name="Millas R."/>
            <person name="McGilp L."/>
            <person name="Shao M."/>
            <person name="Duquette J."/>
            <person name="Hirsch C.N."/>
            <person name="Kimball J."/>
        </authorList>
    </citation>
    <scope>NUCLEOTIDE SEQUENCE</scope>
    <source>
        <tissue evidence="11">Fresh leaf tissue</tissue>
    </source>
</reference>
<keyword evidence="3" id="KW-0479">Metal-binding</keyword>
<evidence type="ECO:0000256" key="7">
    <source>
        <dbReference type="ARBA" id="ARBA00023242"/>
    </source>
</evidence>
<keyword evidence="8" id="KW-0238">DNA-binding</keyword>
<feature type="domain" description="GATA-type" evidence="10">
    <location>
        <begin position="259"/>
        <end position="295"/>
    </location>
</feature>
<accession>A0A8J5T8A0</accession>
<dbReference type="EMBL" id="JAAALK010000282">
    <property type="protein sequence ID" value="KAG8077890.1"/>
    <property type="molecule type" value="Genomic_DNA"/>
</dbReference>
<dbReference type="GO" id="GO:0030154">
    <property type="term" value="P:cell differentiation"/>
    <property type="evidence" value="ECO:0007669"/>
    <property type="project" value="TreeGrafter"/>
</dbReference>
<evidence type="ECO:0000256" key="6">
    <source>
        <dbReference type="ARBA" id="ARBA00023159"/>
    </source>
</evidence>
<sequence length="384" mass="39781">MEVTAEHSVHGGHYGGGGAGCEKKAQGCGDPFVVDDLLVLPYDDDEGEASAGAGAGADVCFGKEGASFGNASADSSTVTALDSCSNSLSGLADGDFPVEFSDPYAQLAELEWLSNYMGDGDDAFATEDLQKLQLISGIPSGGLSSASMLPSPAAPAAVSAAAQTGAFLPEAPVPAKARSKRSRAAPGNWLSRLLVLPPPPASPPSPASMAISPAESGVSAHAFPIKKTSKPDKKKDVPPQAHTLIALAHSSGGSTPAAAGEGRRCLHCETDKTPQWRTGPMGPKTLCNACGVRYKSGRLVPEYRPAASPTFVVSRHSNSHRKVLELRRQKEMHHQPHAADGGGVGSLMHMQNPLRFDGPAASSIVGGDDFLIHHHLGTDFRQLI</sequence>
<evidence type="ECO:0000256" key="9">
    <source>
        <dbReference type="PROSITE-ProRule" id="PRU00094"/>
    </source>
</evidence>
<organism evidence="11 12">
    <name type="scientific">Zizania palustris</name>
    <name type="common">Northern wild rice</name>
    <dbReference type="NCBI Taxonomy" id="103762"/>
    <lineage>
        <taxon>Eukaryota</taxon>
        <taxon>Viridiplantae</taxon>
        <taxon>Streptophyta</taxon>
        <taxon>Embryophyta</taxon>
        <taxon>Tracheophyta</taxon>
        <taxon>Spermatophyta</taxon>
        <taxon>Magnoliopsida</taxon>
        <taxon>Liliopsida</taxon>
        <taxon>Poales</taxon>
        <taxon>Poaceae</taxon>
        <taxon>BOP clade</taxon>
        <taxon>Oryzoideae</taxon>
        <taxon>Oryzeae</taxon>
        <taxon>Zizaniinae</taxon>
        <taxon>Zizania</taxon>
    </lineage>
</organism>
<keyword evidence="8" id="KW-0805">Transcription regulation</keyword>
<keyword evidence="12" id="KW-1185">Reference proteome</keyword>
<evidence type="ECO:0000256" key="8">
    <source>
        <dbReference type="PIRNR" id="PIRNR016992"/>
    </source>
</evidence>
<protein>
    <recommendedName>
        <fullName evidence="8">GATA transcription factor</fullName>
    </recommendedName>
</protein>
<proteinExistence type="inferred from homology"/>
<comment type="function">
    <text evidence="8">Transcriptional activator that specifically binds 5'-GATA-3' or 5'-GAT-3' motifs within gene promoters.</text>
</comment>
<dbReference type="GO" id="GO:0006355">
    <property type="term" value="P:regulation of DNA-templated transcription"/>
    <property type="evidence" value="ECO:0007669"/>
    <property type="project" value="InterPro"/>
</dbReference>
<dbReference type="PROSITE" id="PS00344">
    <property type="entry name" value="GATA_ZN_FINGER_1"/>
    <property type="match status" value="1"/>
</dbReference>
<keyword evidence="5" id="KW-0862">Zinc</keyword>
<dbReference type="GO" id="GO:0005634">
    <property type="term" value="C:nucleus"/>
    <property type="evidence" value="ECO:0007669"/>
    <property type="project" value="TreeGrafter"/>
</dbReference>
<evidence type="ECO:0000256" key="1">
    <source>
        <dbReference type="ARBA" id="ARBA00004123"/>
    </source>
</evidence>
<dbReference type="PANTHER" id="PTHR45658">
    <property type="entry name" value="GATA TRANSCRIPTION FACTOR"/>
    <property type="match status" value="1"/>
</dbReference>
<keyword evidence="6 8" id="KW-0010">Activator</keyword>
<gene>
    <name evidence="11" type="ORF">GUJ93_ZPchr0007g6309</name>
</gene>
<dbReference type="InterPro" id="IPR016679">
    <property type="entry name" value="TF_GATA_pln"/>
</dbReference>
<comment type="caution">
    <text evidence="11">The sequence shown here is derived from an EMBL/GenBank/DDBJ whole genome shotgun (WGS) entry which is preliminary data.</text>
</comment>
<evidence type="ECO:0000256" key="4">
    <source>
        <dbReference type="ARBA" id="ARBA00022771"/>
    </source>
</evidence>
<keyword evidence="4 9" id="KW-0863">Zinc-finger</keyword>
<dbReference type="FunFam" id="3.30.50.10:FF:000018">
    <property type="entry name" value="GATA transcription factor"/>
    <property type="match status" value="1"/>
</dbReference>
<comment type="similarity">
    <text evidence="2 8">Belongs to the type IV zinc-finger family. Class A subfamily.</text>
</comment>
<keyword evidence="8" id="KW-0804">Transcription</keyword>
<evidence type="ECO:0000313" key="11">
    <source>
        <dbReference type="EMBL" id="KAG8077890.1"/>
    </source>
</evidence>
<evidence type="ECO:0000256" key="2">
    <source>
        <dbReference type="ARBA" id="ARBA00005694"/>
    </source>
</evidence>
<dbReference type="PROSITE" id="PS50114">
    <property type="entry name" value="GATA_ZN_FINGER_2"/>
    <property type="match status" value="1"/>
</dbReference>
<dbReference type="InterPro" id="IPR000679">
    <property type="entry name" value="Znf_GATA"/>
</dbReference>
<evidence type="ECO:0000313" key="12">
    <source>
        <dbReference type="Proteomes" id="UP000729402"/>
    </source>
</evidence>